<feature type="compositionally biased region" description="Polar residues" evidence="1">
    <location>
        <begin position="493"/>
        <end position="504"/>
    </location>
</feature>
<evidence type="ECO:0000313" key="4">
    <source>
        <dbReference type="WBParaSite" id="TREG1_66370.1"/>
    </source>
</evidence>
<feature type="region of interest" description="Disordered" evidence="1">
    <location>
        <begin position="408"/>
        <end position="427"/>
    </location>
</feature>
<evidence type="ECO:0000256" key="2">
    <source>
        <dbReference type="SAM" id="SignalP"/>
    </source>
</evidence>
<feature type="region of interest" description="Disordered" evidence="1">
    <location>
        <begin position="296"/>
        <end position="315"/>
    </location>
</feature>
<protein>
    <submittedName>
        <fullName evidence="4">Uncharacterized protein</fullName>
    </submittedName>
</protein>
<reference evidence="3" key="1">
    <citation type="submission" date="2022-06" db="EMBL/GenBank/DDBJ databases">
        <authorList>
            <person name="Berger JAMES D."/>
            <person name="Berger JAMES D."/>
        </authorList>
    </citation>
    <scope>NUCLEOTIDE SEQUENCE [LARGE SCALE GENOMIC DNA]</scope>
</reference>
<feature type="chain" id="PRO_5041635731" evidence="2">
    <location>
        <begin position="24"/>
        <end position="539"/>
    </location>
</feature>
<feature type="region of interest" description="Disordered" evidence="1">
    <location>
        <begin position="338"/>
        <end position="391"/>
    </location>
</feature>
<feature type="region of interest" description="Disordered" evidence="1">
    <location>
        <begin position="460"/>
        <end position="539"/>
    </location>
</feature>
<name>A0AA85K4J5_TRIRE</name>
<evidence type="ECO:0000256" key="1">
    <source>
        <dbReference type="SAM" id="MobiDB-lite"/>
    </source>
</evidence>
<feature type="compositionally biased region" description="Basic and acidic residues" evidence="1">
    <location>
        <begin position="350"/>
        <end position="391"/>
    </location>
</feature>
<dbReference type="AlphaFoldDB" id="A0AA85K4J5"/>
<feature type="signal peptide" evidence="2">
    <location>
        <begin position="1"/>
        <end position="23"/>
    </location>
</feature>
<accession>A0AA85K4J5</accession>
<keyword evidence="3" id="KW-1185">Reference proteome</keyword>
<organism evidence="3 4">
    <name type="scientific">Trichobilharzia regenti</name>
    <name type="common">Nasal bird schistosome</name>
    <dbReference type="NCBI Taxonomy" id="157069"/>
    <lineage>
        <taxon>Eukaryota</taxon>
        <taxon>Metazoa</taxon>
        <taxon>Spiralia</taxon>
        <taxon>Lophotrochozoa</taxon>
        <taxon>Platyhelminthes</taxon>
        <taxon>Trematoda</taxon>
        <taxon>Digenea</taxon>
        <taxon>Strigeidida</taxon>
        <taxon>Schistosomatoidea</taxon>
        <taxon>Schistosomatidae</taxon>
        <taxon>Trichobilharzia</taxon>
    </lineage>
</organism>
<proteinExistence type="predicted"/>
<sequence>MLTCCFYFKLLIISSISLLSTKCLPILLYNKVFIPVDLGGFANVDYPLWGFSSFTILTYYKPYDYKKHVYPHHYYYYYYAPKSKTHNKQKLLVQSSLSSVTQPPSPSSSLTYKNNAPYKKQYVQSSQHHKTSLNYYNSHTKKKEKGKESVENNIITPVNYCNKYHHGYNHQKNRWTPIIYHDQKRKNRLSHHYLGSVKRLNYRHERSEYNYPTQKYINKRYKNVNDKTTYNIAGYKLKNSQYDKYNNGKLKYAEAKFDDSTVGRKDTYDVGRYQSKDLEYDKRNNEGIKYDRVKSGDTLDRKDTNDVGRYQSKDSEYDKLNDEGIKYDREKLINTQDEKRTYGVTRHKPKDLEYTRHTDEDTESHKPKSDNKYEEEYKSKGYDSHQREDTHKTHLLTPKISRISYSYEKPSPKGKNIKPNKHQSNNYKLSTDYEKIDHDKPLPAYAEPKYAILYDEIKSSRGSHVESRKKYKKLKEKEEVVGLRKMMKKRTYNQKSPNKKSNTNAKKEGKSKPKDKKSDKKNERRKDRDSILMVVNEYT</sequence>
<dbReference type="Proteomes" id="UP000050795">
    <property type="component" value="Unassembled WGS sequence"/>
</dbReference>
<evidence type="ECO:0000313" key="3">
    <source>
        <dbReference type="Proteomes" id="UP000050795"/>
    </source>
</evidence>
<keyword evidence="2" id="KW-0732">Signal</keyword>
<dbReference type="WBParaSite" id="TREG1_66370.1">
    <property type="protein sequence ID" value="TREG1_66370.1"/>
    <property type="gene ID" value="TREG1_66370"/>
</dbReference>
<reference evidence="4" key="2">
    <citation type="submission" date="2023-11" db="UniProtKB">
        <authorList>
            <consortium name="WormBaseParasite"/>
        </authorList>
    </citation>
    <scope>IDENTIFICATION</scope>
</reference>
<feature type="compositionally biased region" description="Basic and acidic residues" evidence="1">
    <location>
        <begin position="505"/>
        <end position="530"/>
    </location>
</feature>